<feature type="binding site" evidence="7">
    <location>
        <position position="156"/>
    </location>
    <ligand>
        <name>Fe cation</name>
        <dbReference type="ChEBI" id="CHEBI:24875"/>
    </ligand>
</feature>
<comment type="cofactor">
    <cofactor evidence="1 7">
        <name>L-ascorbate</name>
        <dbReference type="ChEBI" id="CHEBI:38290"/>
    </cofactor>
</comment>
<dbReference type="InterPro" id="IPR041097">
    <property type="entry name" value="PKHD_C"/>
</dbReference>
<dbReference type="NCBIfam" id="NF003974">
    <property type="entry name" value="PRK05467.1-3"/>
    <property type="match status" value="1"/>
</dbReference>
<comment type="cofactor">
    <cofactor evidence="7">
        <name>Fe(2+)</name>
        <dbReference type="ChEBI" id="CHEBI:29033"/>
    </cofactor>
    <text evidence="7">Binds 1 Fe(2+) ion per subunit.</text>
</comment>
<dbReference type="AlphaFoldDB" id="K9HHZ5"/>
<organism evidence="9 10">
    <name type="scientific">Caenispirillum salinarum AK4</name>
    <dbReference type="NCBI Taxonomy" id="1238182"/>
    <lineage>
        <taxon>Bacteria</taxon>
        <taxon>Pseudomonadati</taxon>
        <taxon>Pseudomonadota</taxon>
        <taxon>Alphaproteobacteria</taxon>
        <taxon>Rhodospirillales</taxon>
        <taxon>Novispirillaceae</taxon>
        <taxon>Caenispirillum</taxon>
    </lineage>
</organism>
<evidence type="ECO:0000259" key="8">
    <source>
        <dbReference type="PROSITE" id="PS51471"/>
    </source>
</evidence>
<dbReference type="Gene3D" id="4.10.860.20">
    <property type="entry name" value="Rabenosyn, Rab binding domain"/>
    <property type="match status" value="1"/>
</dbReference>
<dbReference type="Gene3D" id="2.60.120.620">
    <property type="entry name" value="q2cbj1_9rhob like domain"/>
    <property type="match status" value="1"/>
</dbReference>
<dbReference type="STRING" id="1238182.C882_1237"/>
<dbReference type="GO" id="GO:0005506">
    <property type="term" value="F:iron ion binding"/>
    <property type="evidence" value="ECO:0007669"/>
    <property type="project" value="UniProtKB-UniRule"/>
</dbReference>
<evidence type="ECO:0000256" key="1">
    <source>
        <dbReference type="ARBA" id="ARBA00001961"/>
    </source>
</evidence>
<dbReference type="PANTHER" id="PTHR41536:SF1">
    <property type="entry name" value="PKHD-TYPE HYDROXYLASE YBIX"/>
    <property type="match status" value="1"/>
</dbReference>
<sequence>MLLCIADVLSADDLAALDGLLESGDFQPGTKTAGWNARLVKKNEQMAGDALRKAQKIVIDALNRNATFSAAAVPKQILPPLVARYSNDMTYGNHVDDSLMRGPDGRAVRTDVSTTVFISAPEDYEGGELTMETTAGTQRYKLPRGAAIVYPSTTLHRVEPVTAGERRVAVTWTQSLVRDPAHREMLFDLERARRTIFDKDGKTPVFDLLSKTWSNLMREWAEP</sequence>
<dbReference type="HAMAP" id="MF_00657">
    <property type="entry name" value="Hydroxyl_YbiX"/>
    <property type="match status" value="1"/>
</dbReference>
<gene>
    <name evidence="9" type="ORF">C882_1237</name>
</gene>
<dbReference type="PROSITE" id="PS51471">
    <property type="entry name" value="FE2OG_OXY"/>
    <property type="match status" value="1"/>
</dbReference>
<evidence type="ECO:0000256" key="3">
    <source>
        <dbReference type="ARBA" id="ARBA00022896"/>
    </source>
</evidence>
<dbReference type="eggNOG" id="COG3128">
    <property type="taxonomic scope" value="Bacteria"/>
</dbReference>
<feature type="binding site" evidence="7">
    <location>
        <position position="94"/>
    </location>
    <ligand>
        <name>Fe cation</name>
        <dbReference type="ChEBI" id="CHEBI:24875"/>
    </ligand>
</feature>
<dbReference type="InterPro" id="IPR044862">
    <property type="entry name" value="Pro_4_hyd_alph_FE2OG_OXY"/>
</dbReference>
<dbReference type="Pfam" id="PF13640">
    <property type="entry name" value="2OG-FeII_Oxy_3"/>
    <property type="match status" value="1"/>
</dbReference>
<evidence type="ECO:0000256" key="2">
    <source>
        <dbReference type="ARBA" id="ARBA00022723"/>
    </source>
</evidence>
<evidence type="ECO:0000313" key="9">
    <source>
        <dbReference type="EMBL" id="EKV28236.1"/>
    </source>
</evidence>
<dbReference type="InterPro" id="IPR005123">
    <property type="entry name" value="Oxoglu/Fe-dep_dioxygenase_dom"/>
</dbReference>
<accession>K9HHZ5</accession>
<evidence type="ECO:0000313" key="10">
    <source>
        <dbReference type="Proteomes" id="UP000009881"/>
    </source>
</evidence>
<name>K9HHZ5_9PROT</name>
<dbReference type="InterPro" id="IPR023550">
    <property type="entry name" value="PKHD_hydroxylase"/>
</dbReference>
<evidence type="ECO:0000256" key="6">
    <source>
        <dbReference type="ARBA" id="ARBA00023004"/>
    </source>
</evidence>
<keyword evidence="6 7" id="KW-0408">Iron</keyword>
<dbReference type="GO" id="GO:0006974">
    <property type="term" value="P:DNA damage response"/>
    <property type="evidence" value="ECO:0007669"/>
    <property type="project" value="TreeGrafter"/>
</dbReference>
<dbReference type="InterPro" id="IPR006620">
    <property type="entry name" value="Pro_4_hyd_alph"/>
</dbReference>
<feature type="binding site" evidence="7">
    <location>
        <position position="96"/>
    </location>
    <ligand>
        <name>Fe cation</name>
        <dbReference type="ChEBI" id="CHEBI:24875"/>
    </ligand>
</feature>
<dbReference type="PATRIC" id="fig|1238182.3.peg.3451"/>
<dbReference type="PANTHER" id="PTHR41536">
    <property type="entry name" value="PKHD-TYPE HYDROXYLASE YBIX"/>
    <property type="match status" value="1"/>
</dbReference>
<evidence type="ECO:0000256" key="5">
    <source>
        <dbReference type="ARBA" id="ARBA00023002"/>
    </source>
</evidence>
<dbReference type="RefSeq" id="WP_009541893.1">
    <property type="nucleotide sequence ID" value="NZ_ANHY01000017.1"/>
</dbReference>
<dbReference type="Pfam" id="PF18331">
    <property type="entry name" value="PKHD_C"/>
    <property type="match status" value="1"/>
</dbReference>
<dbReference type="GO" id="GO:0031418">
    <property type="term" value="F:L-ascorbic acid binding"/>
    <property type="evidence" value="ECO:0007669"/>
    <property type="project" value="UniProtKB-KW"/>
</dbReference>
<dbReference type="GO" id="GO:0006879">
    <property type="term" value="P:intracellular iron ion homeostasis"/>
    <property type="evidence" value="ECO:0007669"/>
    <property type="project" value="TreeGrafter"/>
</dbReference>
<dbReference type="EMBL" id="ANHY01000017">
    <property type="protein sequence ID" value="EKV28236.1"/>
    <property type="molecule type" value="Genomic_DNA"/>
</dbReference>
<keyword evidence="5 7" id="KW-0560">Oxidoreductase</keyword>
<keyword evidence="3 7" id="KW-0847">Vitamin C</keyword>
<keyword evidence="2 7" id="KW-0479">Metal-binding</keyword>
<reference evidence="9 10" key="1">
    <citation type="journal article" date="2013" name="Genome Announc.">
        <title>Draft Genome Sequence of an Alphaproteobacterium, Caenispirillum salinarum AK4(T), Isolated from a Solar Saltern.</title>
        <authorList>
            <person name="Khatri I."/>
            <person name="Singh A."/>
            <person name="Korpole S."/>
            <person name="Pinnaka A.K."/>
            <person name="Subramanian S."/>
        </authorList>
    </citation>
    <scope>NUCLEOTIDE SEQUENCE [LARGE SCALE GENOMIC DNA]</scope>
    <source>
        <strain evidence="9 10">AK4</strain>
    </source>
</reference>
<protein>
    <submittedName>
        <fullName evidence="9">Iron-uptake factor PiuC</fullName>
    </submittedName>
</protein>
<dbReference type="SMART" id="SM00702">
    <property type="entry name" value="P4Hc"/>
    <property type="match status" value="1"/>
</dbReference>
<keyword evidence="4 7" id="KW-0223">Dioxygenase</keyword>
<dbReference type="GO" id="GO:0016706">
    <property type="term" value="F:2-oxoglutarate-dependent dioxygenase activity"/>
    <property type="evidence" value="ECO:0007669"/>
    <property type="project" value="UniProtKB-UniRule"/>
</dbReference>
<comment type="caution">
    <text evidence="9">The sequence shown here is derived from an EMBL/GenBank/DDBJ whole genome shotgun (WGS) entry which is preliminary data.</text>
</comment>
<evidence type="ECO:0000256" key="4">
    <source>
        <dbReference type="ARBA" id="ARBA00022964"/>
    </source>
</evidence>
<feature type="binding site" evidence="7">
    <location>
        <position position="166"/>
    </location>
    <ligand>
        <name>2-oxoglutarate</name>
        <dbReference type="ChEBI" id="CHEBI:16810"/>
    </ligand>
</feature>
<feature type="domain" description="Fe2OG dioxygenase" evidence="8">
    <location>
        <begin position="76"/>
        <end position="175"/>
    </location>
</feature>
<dbReference type="OrthoDB" id="9812472at2"/>
<dbReference type="Proteomes" id="UP000009881">
    <property type="component" value="Unassembled WGS sequence"/>
</dbReference>
<keyword evidence="10" id="KW-1185">Reference proteome</keyword>
<evidence type="ECO:0000256" key="7">
    <source>
        <dbReference type="HAMAP-Rule" id="MF_00657"/>
    </source>
</evidence>
<dbReference type="NCBIfam" id="NF003975">
    <property type="entry name" value="PRK05467.1-4"/>
    <property type="match status" value="1"/>
</dbReference>
<proteinExistence type="inferred from homology"/>